<organism evidence="5 6">
    <name type="scientific">Aquibium oceanicum</name>
    <dbReference type="NCBI Taxonomy" id="1670800"/>
    <lineage>
        <taxon>Bacteria</taxon>
        <taxon>Pseudomonadati</taxon>
        <taxon>Pseudomonadota</taxon>
        <taxon>Alphaproteobacteria</taxon>
        <taxon>Hyphomicrobiales</taxon>
        <taxon>Phyllobacteriaceae</taxon>
        <taxon>Aquibium</taxon>
    </lineage>
</organism>
<dbReference type="GO" id="GO:0019853">
    <property type="term" value="P:L-ascorbic acid biosynthetic process"/>
    <property type="evidence" value="ECO:0007669"/>
    <property type="project" value="TreeGrafter"/>
</dbReference>
<feature type="binding site" evidence="3">
    <location>
        <position position="17"/>
    </location>
    <ligand>
        <name>a divalent metal cation</name>
        <dbReference type="ChEBI" id="CHEBI:60240"/>
    </ligand>
</feature>
<dbReference type="PRINTS" id="PR01790">
    <property type="entry name" value="SMP30FAMILY"/>
</dbReference>
<keyword evidence="6" id="KW-1185">Reference proteome</keyword>
<feature type="binding site" evidence="3">
    <location>
        <position position="100"/>
    </location>
    <ligand>
        <name>substrate</name>
    </ligand>
</feature>
<dbReference type="STRING" id="1670800.BSQ44_07950"/>
<feature type="active site" description="Proton donor/acceptor" evidence="2">
    <location>
        <position position="197"/>
    </location>
</feature>
<evidence type="ECO:0000313" key="5">
    <source>
        <dbReference type="EMBL" id="APH71311.1"/>
    </source>
</evidence>
<dbReference type="Gene3D" id="2.120.10.30">
    <property type="entry name" value="TolB, C-terminal domain"/>
    <property type="match status" value="1"/>
</dbReference>
<dbReference type="SUPFAM" id="SSF63829">
    <property type="entry name" value="Calcium-dependent phosphotriesterase"/>
    <property type="match status" value="1"/>
</dbReference>
<evidence type="ECO:0000256" key="1">
    <source>
        <dbReference type="ARBA" id="ARBA00008853"/>
    </source>
</evidence>
<gene>
    <name evidence="5" type="ORF">BSQ44_07950</name>
</gene>
<accession>A0A1L3SPM5</accession>
<dbReference type="RefSeq" id="WP_072602828.1">
    <property type="nucleotide sequence ID" value="NZ_CP018171.1"/>
</dbReference>
<dbReference type="GO" id="GO:0005509">
    <property type="term" value="F:calcium ion binding"/>
    <property type="evidence" value="ECO:0007669"/>
    <property type="project" value="TreeGrafter"/>
</dbReference>
<keyword evidence="3" id="KW-0479">Metal-binding</keyword>
<evidence type="ECO:0000256" key="2">
    <source>
        <dbReference type="PIRSR" id="PIRSR605511-1"/>
    </source>
</evidence>
<dbReference type="PANTHER" id="PTHR10907:SF47">
    <property type="entry name" value="REGUCALCIN"/>
    <property type="match status" value="1"/>
</dbReference>
<sequence length="305" mass="32854">MTINCSLVSETPDLLGESPVWDHDNKRLYWVDGVSRVIRCHVPGSGAFEAWTTPSMVGSIALGKGGTLVVGLVDGIYLLDLATGGFEPLMIPEPVDRKVRFNDGKNDRYGRFLCGTMGINADPLGKLWRVDRDGRSSIFATGIRIFNSLCFSPDGRTMYFSDSLDRTIRAFSYGPGDTEIGDPRILVDTDVFDSGPDGATVDAEGCLWVCLVQVGKIARFTPRGKLDRLIDAPTDMPSCVAFGGDDLSTLYVTSIKDSGSGRAISRHPQGGCLYAIGGLGVRGLPEARFGIPLLEEDGSDRCSSE</sequence>
<dbReference type="GO" id="GO:0004341">
    <property type="term" value="F:gluconolactonase activity"/>
    <property type="evidence" value="ECO:0007669"/>
    <property type="project" value="TreeGrafter"/>
</dbReference>
<dbReference type="InterPro" id="IPR011042">
    <property type="entry name" value="6-blade_b-propeller_TolB-like"/>
</dbReference>
<feature type="binding site" evidence="3">
    <location>
        <position position="102"/>
    </location>
    <ligand>
        <name>substrate</name>
    </ligand>
</feature>
<name>A0A1L3SPM5_9HYPH</name>
<dbReference type="OrthoDB" id="2633250at2"/>
<dbReference type="Pfam" id="PF08450">
    <property type="entry name" value="SGL"/>
    <property type="match status" value="1"/>
</dbReference>
<dbReference type="InterPro" id="IPR005511">
    <property type="entry name" value="SMP-30"/>
</dbReference>
<comment type="cofactor">
    <cofactor evidence="3">
        <name>Zn(2+)</name>
        <dbReference type="ChEBI" id="CHEBI:29105"/>
    </cofactor>
    <text evidence="3">Binds 1 divalent metal cation per subunit.</text>
</comment>
<keyword evidence="3" id="KW-0862">Zinc</keyword>
<dbReference type="EMBL" id="CP018171">
    <property type="protein sequence ID" value="APH71311.1"/>
    <property type="molecule type" value="Genomic_DNA"/>
</dbReference>
<dbReference type="AlphaFoldDB" id="A0A1L3SPM5"/>
<protein>
    <submittedName>
        <fullName evidence="5">Transcriptional regulator</fullName>
    </submittedName>
</protein>
<comment type="similarity">
    <text evidence="1">Belongs to the SMP-30/CGR1 family.</text>
</comment>
<evidence type="ECO:0000256" key="3">
    <source>
        <dbReference type="PIRSR" id="PIRSR605511-2"/>
    </source>
</evidence>
<reference evidence="6" key="1">
    <citation type="submission" date="2016-11" db="EMBL/GenBank/DDBJ databases">
        <title>Mesorhizobium oceanicum sp. nov., isolated from deep seawater in South China Sea.</title>
        <authorList>
            <person name="Fu G.-Y."/>
        </authorList>
    </citation>
    <scope>NUCLEOTIDE SEQUENCE [LARGE SCALE GENOMIC DNA]</scope>
    <source>
        <strain evidence="6">B7</strain>
    </source>
</reference>
<feature type="domain" description="SMP-30/Gluconolactonase/LRE-like region" evidence="4">
    <location>
        <begin position="15"/>
        <end position="255"/>
    </location>
</feature>
<dbReference type="PANTHER" id="PTHR10907">
    <property type="entry name" value="REGUCALCIN"/>
    <property type="match status" value="1"/>
</dbReference>
<dbReference type="KEGG" id="meso:BSQ44_07950"/>
<evidence type="ECO:0000259" key="4">
    <source>
        <dbReference type="Pfam" id="PF08450"/>
    </source>
</evidence>
<feature type="binding site" evidence="3">
    <location>
        <position position="197"/>
    </location>
    <ligand>
        <name>a divalent metal cation</name>
        <dbReference type="ChEBI" id="CHEBI:60240"/>
    </ligand>
</feature>
<feature type="binding site" evidence="3">
    <location>
        <position position="147"/>
    </location>
    <ligand>
        <name>a divalent metal cation</name>
        <dbReference type="ChEBI" id="CHEBI:60240"/>
    </ligand>
</feature>
<evidence type="ECO:0000313" key="6">
    <source>
        <dbReference type="Proteomes" id="UP000182840"/>
    </source>
</evidence>
<proteinExistence type="inferred from homology"/>
<dbReference type="Proteomes" id="UP000182840">
    <property type="component" value="Chromosome"/>
</dbReference>
<dbReference type="InterPro" id="IPR013658">
    <property type="entry name" value="SGL"/>
</dbReference>